<dbReference type="EMBL" id="CP023701">
    <property type="protein sequence ID" value="QEU79635.1"/>
    <property type="molecule type" value="Genomic_DNA"/>
</dbReference>
<dbReference type="KEGG" id="ssub:CP968_16020"/>
<accession>A0A5P2UMU1</accession>
<dbReference type="Proteomes" id="UP000326831">
    <property type="component" value="Chromosome"/>
</dbReference>
<dbReference type="AlphaFoldDB" id="A0A5P2UMU1"/>
<protein>
    <submittedName>
        <fullName evidence="2">Uncharacterized protein</fullName>
    </submittedName>
</protein>
<reference evidence="1" key="3">
    <citation type="submission" date="2020-09" db="EMBL/GenBank/DDBJ databases">
        <authorList>
            <person name="Sun Q."/>
            <person name="Ohkuma M."/>
        </authorList>
    </citation>
    <scope>NUCLEOTIDE SEQUENCE</scope>
    <source>
        <strain evidence="1">JCM 4834</strain>
    </source>
</reference>
<reference evidence="2 3" key="2">
    <citation type="submission" date="2017-09" db="EMBL/GenBank/DDBJ databases">
        <authorList>
            <person name="Lee N."/>
            <person name="Cho B.-K."/>
        </authorList>
    </citation>
    <scope>NUCLEOTIDE SEQUENCE [LARGE SCALE GENOMIC DNA]</scope>
    <source>
        <strain evidence="2 3">ATCC 27467</strain>
    </source>
</reference>
<organism evidence="2 3">
    <name type="scientific">Streptomyces subrutilus</name>
    <dbReference type="NCBI Taxonomy" id="36818"/>
    <lineage>
        <taxon>Bacteria</taxon>
        <taxon>Bacillati</taxon>
        <taxon>Actinomycetota</taxon>
        <taxon>Actinomycetes</taxon>
        <taxon>Kitasatosporales</taxon>
        <taxon>Streptomycetaceae</taxon>
        <taxon>Streptomyces</taxon>
    </lineage>
</organism>
<evidence type="ECO:0000313" key="2">
    <source>
        <dbReference type="EMBL" id="QEU79635.1"/>
    </source>
</evidence>
<keyword evidence="3" id="KW-1185">Reference proteome</keyword>
<gene>
    <name evidence="2" type="ORF">CP968_16020</name>
    <name evidence="1" type="ORF">GCM10010371_50570</name>
</gene>
<dbReference type="Proteomes" id="UP000634660">
    <property type="component" value="Unassembled WGS sequence"/>
</dbReference>
<sequence>MGLVEESDLAFYFGRHLLEERAEPVRTAVSLHFAPHTGVGQVGREVRVLDGEGRVLRRWAYHGIGGIPPVLPPFAVLEHPYAVVQAAVLAKGAGVVALVGGIGSPRNSVALALGARGWRMVSGQYLIVDRVTGETLPYQLPLELRGAALEAAPAAGLTDGSGSDVRTVCSPLTGPSVQVRPERLIATAGIRERFGPATLVRLCSRGTQRSRLEDWNFAASVWPPDASADPAFAATPRMRLLLPESGAAEEAADVLDRRLTATTPKGTAPCPAAPPTLTELLAGSTT</sequence>
<dbReference type="EMBL" id="BMVX01000022">
    <property type="protein sequence ID" value="GGZ84637.1"/>
    <property type="molecule type" value="Genomic_DNA"/>
</dbReference>
<proteinExistence type="predicted"/>
<evidence type="ECO:0000313" key="3">
    <source>
        <dbReference type="Proteomes" id="UP000326831"/>
    </source>
</evidence>
<name>A0A5P2UMU1_9ACTN</name>
<reference evidence="1" key="1">
    <citation type="journal article" date="2014" name="Int. J. Syst. Evol. Microbiol.">
        <title>Complete genome sequence of Corynebacterium casei LMG S-19264T (=DSM 44701T), isolated from a smear-ripened cheese.</title>
        <authorList>
            <consortium name="US DOE Joint Genome Institute (JGI-PGF)"/>
            <person name="Walter F."/>
            <person name="Albersmeier A."/>
            <person name="Kalinowski J."/>
            <person name="Ruckert C."/>
        </authorList>
    </citation>
    <scope>NUCLEOTIDE SEQUENCE</scope>
    <source>
        <strain evidence="1">JCM 4834</strain>
    </source>
</reference>
<evidence type="ECO:0000313" key="1">
    <source>
        <dbReference type="EMBL" id="GGZ84637.1"/>
    </source>
</evidence>